<dbReference type="NCBIfam" id="TIGR01525">
    <property type="entry name" value="ATPase-IB_hvy"/>
    <property type="match status" value="1"/>
</dbReference>
<evidence type="ECO:0000256" key="3">
    <source>
        <dbReference type="ARBA" id="ARBA00022475"/>
    </source>
</evidence>
<dbReference type="PANTHER" id="PTHR43520">
    <property type="entry name" value="ATP7, ISOFORM B"/>
    <property type="match status" value="1"/>
</dbReference>
<proteinExistence type="inferred from homology"/>
<keyword evidence="8" id="KW-1278">Translocase</keyword>
<feature type="transmembrane region" description="Helical" evidence="12">
    <location>
        <begin position="759"/>
        <end position="777"/>
    </location>
</feature>
<evidence type="ECO:0000256" key="10">
    <source>
        <dbReference type="ARBA" id="ARBA00023136"/>
    </source>
</evidence>
<dbReference type="PRINTS" id="PR00943">
    <property type="entry name" value="CUATPASE"/>
</dbReference>
<keyword evidence="3 12" id="KW-1003">Cell membrane</keyword>
<dbReference type="GO" id="GO:0043682">
    <property type="term" value="F:P-type divalent copper transporter activity"/>
    <property type="evidence" value="ECO:0007669"/>
    <property type="project" value="TreeGrafter"/>
</dbReference>
<dbReference type="InterPro" id="IPR023299">
    <property type="entry name" value="ATPase_P-typ_cyto_dom_N"/>
</dbReference>
<dbReference type="PROSITE" id="PS00154">
    <property type="entry name" value="ATPASE_E1_E2"/>
    <property type="match status" value="1"/>
</dbReference>
<comment type="subcellular location">
    <subcellularLocation>
        <location evidence="1">Cell membrane</location>
        <topology evidence="1">Multi-pass membrane protein</topology>
    </subcellularLocation>
</comment>
<evidence type="ECO:0000313" key="15">
    <source>
        <dbReference type="EMBL" id="PWB95637.1"/>
    </source>
</evidence>
<evidence type="ECO:0000259" key="14">
    <source>
        <dbReference type="PROSITE" id="PS51123"/>
    </source>
</evidence>
<evidence type="ECO:0000256" key="1">
    <source>
        <dbReference type="ARBA" id="ARBA00004651"/>
    </source>
</evidence>
<evidence type="ECO:0000256" key="5">
    <source>
        <dbReference type="ARBA" id="ARBA00022723"/>
    </source>
</evidence>
<dbReference type="OrthoDB" id="391538at2"/>
<dbReference type="SFLD" id="SFLDF00027">
    <property type="entry name" value="p-type_atpase"/>
    <property type="match status" value="1"/>
</dbReference>
<keyword evidence="16" id="KW-1185">Reference proteome</keyword>
<dbReference type="CDD" id="cd02094">
    <property type="entry name" value="P-type_ATPase_Cu-like"/>
    <property type="match status" value="1"/>
</dbReference>
<feature type="compositionally biased region" description="Basic and acidic residues" evidence="13">
    <location>
        <begin position="813"/>
        <end position="822"/>
    </location>
</feature>
<evidence type="ECO:0000256" key="7">
    <source>
        <dbReference type="ARBA" id="ARBA00022840"/>
    </source>
</evidence>
<dbReference type="GO" id="GO:0005524">
    <property type="term" value="F:ATP binding"/>
    <property type="evidence" value="ECO:0007669"/>
    <property type="project" value="UniProtKB-UniRule"/>
</dbReference>
<feature type="region of interest" description="Disordered" evidence="13">
    <location>
        <begin position="1"/>
        <end position="31"/>
    </location>
</feature>
<evidence type="ECO:0000256" key="9">
    <source>
        <dbReference type="ARBA" id="ARBA00022989"/>
    </source>
</evidence>
<sequence length="955" mass="100644">MAHEHAHEHANRHSREEHLHSPARAAPREQRGRGAYPEVIYTCPMHPQIRQPKPGNCPICGMTLEPVVASAETGPSPELVDMARRFWIGLTLAVPVLALEMGGHLFGLHRLLSPQLSIWIQFALATPVVLWAGWPFFERAARSLVTRNLNMFTLIAMGAGVAWAYSVLATFAPTLFPPAFRNADGSAPIYFEAAAVITVLVLLGQVLELRAREQTGGAIRALLDLAPKSARRVAADGSDEDIPLEQVAVGDRLRVRPGEKIPVDGELLDGRSSVDESLVTGESLPVSKNAGDKVIGGALNQSGGFVMRADKVGRDTMLARIVEMVAAAQRSRAPIQRLADQVSGWFVPAVISVAVLAFIAWAIWGPEPRMAYGLVAAVSVLIIACPCALGLATPMSIMVGVGRGAQSGVLIKNAEALERFEKIDTLVVDKTGTLTEGKPRVTDVRPTAELAENDLLRLAASLERASEHPLAQAIVQSALARGLELSEAKEFDSPVGKGVTGVVDGRSLIIGNRRFLDEIGVDAGAADAEAERLREDGVTAIFVALDGFVAGVIGIADPVKETTPVALQALRKDGVRVVMLTGDNWTTARAVAKRLGIDEVEAEILPEDKSEVVSRLRAAGRVVAMAGDGVNDAPALAAADVGVAMGTGTDVAIESAGVTLLKGDLQGIVRGRRLSAATMRNIRENLFFAFIYNAAGVPVAAGALYPAFGLLLSPTIAAAAMALSSVSVIANSLRLRRSRIDEPAPTDALRRSAGSRRSIWAGATAAALAIVAVLAWWRPWRPSLPLAETPPLPSAQSEAAPTAGVVPTLPTERSAETQKAETRSSVVASEGVESKLRAFLVGEAAPGRKIAWFELDGVAFEPRGAALRPAAQTQLRAVADILAAHPRARATVAAYGDAKRLSKRRAEAVVAALTRLGVNAARLRALALASKPSGATGSSENSVADSGLLLGVRLK</sequence>
<dbReference type="SUPFAM" id="SSF81665">
    <property type="entry name" value="Calcium ATPase, transmembrane domain M"/>
    <property type="match status" value="1"/>
</dbReference>
<feature type="transmembrane region" description="Helical" evidence="12">
    <location>
        <begin position="86"/>
        <end position="106"/>
    </location>
</feature>
<evidence type="ECO:0000256" key="11">
    <source>
        <dbReference type="PROSITE-ProRule" id="PRU00473"/>
    </source>
</evidence>
<dbReference type="InterPro" id="IPR045800">
    <property type="entry name" value="HMBD"/>
</dbReference>
<comment type="similarity">
    <text evidence="2 12">Belongs to the cation transport ATPase (P-type) (TC 3.A.3) family. Type IB subfamily.</text>
</comment>
<feature type="domain" description="OmpA-like" evidence="14">
    <location>
        <begin position="847"/>
        <end position="955"/>
    </location>
</feature>
<keyword evidence="5 12" id="KW-0479">Metal-binding</keyword>
<dbReference type="GO" id="GO:0016887">
    <property type="term" value="F:ATP hydrolysis activity"/>
    <property type="evidence" value="ECO:0007669"/>
    <property type="project" value="InterPro"/>
</dbReference>
<feature type="transmembrane region" description="Helical" evidence="12">
    <location>
        <begin position="189"/>
        <end position="207"/>
    </location>
</feature>
<reference evidence="15 16" key="1">
    <citation type="journal article" date="2018" name="Appl. Microbiol. Biotechnol.">
        <title>Co-cultivation of the strictly anaerobic methanogen Methanosarcina barkeri with aerobic methanotrophs in an oxygen-limited membrane bioreactor.</title>
        <authorList>
            <person name="In 't Zandt M.H."/>
            <person name="van den Bosch T.J.M."/>
            <person name="Rijkers R."/>
            <person name="van Kessel M.A.H.J."/>
            <person name="Jetten M.S.M."/>
            <person name="Welte C.U."/>
        </authorList>
    </citation>
    <scope>NUCLEOTIDE SEQUENCE [LARGE SCALE GENOMIC DNA]</scope>
    <source>
        <strain evidence="15 16">DSM 17706</strain>
    </source>
</reference>
<dbReference type="Gene3D" id="2.70.150.10">
    <property type="entry name" value="Calcium-transporting ATPase, cytoplasmic transduction domain A"/>
    <property type="match status" value="1"/>
</dbReference>
<evidence type="ECO:0000313" key="16">
    <source>
        <dbReference type="Proteomes" id="UP000245137"/>
    </source>
</evidence>
<dbReference type="Pfam" id="PF19335">
    <property type="entry name" value="HMBD"/>
    <property type="match status" value="1"/>
</dbReference>
<feature type="transmembrane region" description="Helical" evidence="12">
    <location>
        <begin position="370"/>
        <end position="393"/>
    </location>
</feature>
<dbReference type="InterPro" id="IPR036737">
    <property type="entry name" value="OmpA-like_sf"/>
</dbReference>
<dbReference type="SFLD" id="SFLDS00003">
    <property type="entry name" value="Haloacid_Dehalogenase"/>
    <property type="match status" value="1"/>
</dbReference>
<keyword evidence="6 12" id="KW-0547">Nucleotide-binding</keyword>
<dbReference type="InterPro" id="IPR023214">
    <property type="entry name" value="HAD_sf"/>
</dbReference>
<dbReference type="Gene3D" id="3.40.1110.10">
    <property type="entry name" value="Calcium-transporting ATPase, cytoplasmic domain N"/>
    <property type="match status" value="1"/>
</dbReference>
<dbReference type="Pfam" id="PF00702">
    <property type="entry name" value="Hydrolase"/>
    <property type="match status" value="1"/>
</dbReference>
<evidence type="ECO:0000256" key="4">
    <source>
        <dbReference type="ARBA" id="ARBA00022692"/>
    </source>
</evidence>
<dbReference type="InterPro" id="IPR059000">
    <property type="entry name" value="ATPase_P-type_domA"/>
</dbReference>
<dbReference type="EMBL" id="PUIV01000001">
    <property type="protein sequence ID" value="PWB95637.1"/>
    <property type="molecule type" value="Genomic_DNA"/>
</dbReference>
<evidence type="ECO:0000256" key="12">
    <source>
        <dbReference type="RuleBase" id="RU362081"/>
    </source>
</evidence>
<accession>A0A2U1SVK1</accession>
<feature type="region of interest" description="Disordered" evidence="13">
    <location>
        <begin position="789"/>
        <end position="824"/>
    </location>
</feature>
<dbReference type="PRINTS" id="PR00119">
    <property type="entry name" value="CATATPASE"/>
</dbReference>
<dbReference type="GO" id="GO:0060003">
    <property type="term" value="P:copper ion export"/>
    <property type="evidence" value="ECO:0007669"/>
    <property type="project" value="UniProtKB-ARBA"/>
</dbReference>
<dbReference type="NCBIfam" id="TIGR01494">
    <property type="entry name" value="ATPase_P-type"/>
    <property type="match status" value="1"/>
</dbReference>
<dbReference type="InterPro" id="IPR023298">
    <property type="entry name" value="ATPase_P-typ_TM_dom_sf"/>
</dbReference>
<dbReference type="InterPro" id="IPR008250">
    <property type="entry name" value="ATPase_P-typ_transduc_dom_A_sf"/>
</dbReference>
<dbReference type="NCBIfam" id="TIGR01511">
    <property type="entry name" value="ATPase-IB1_Cu"/>
    <property type="match status" value="1"/>
</dbReference>
<keyword evidence="4 12" id="KW-0812">Transmembrane</keyword>
<dbReference type="GO" id="GO:0005507">
    <property type="term" value="F:copper ion binding"/>
    <property type="evidence" value="ECO:0007669"/>
    <property type="project" value="TreeGrafter"/>
</dbReference>
<feature type="transmembrane region" description="Helical" evidence="12">
    <location>
        <begin position="686"/>
        <end position="705"/>
    </location>
</feature>
<evidence type="ECO:0000256" key="13">
    <source>
        <dbReference type="SAM" id="MobiDB-lite"/>
    </source>
</evidence>
<dbReference type="InterPro" id="IPR006665">
    <property type="entry name" value="OmpA-like"/>
</dbReference>
<protein>
    <submittedName>
        <fullName evidence="15">Copper-translocating P-type ATPase</fullName>
    </submittedName>
</protein>
<dbReference type="Pfam" id="PF00122">
    <property type="entry name" value="E1-E2_ATPase"/>
    <property type="match status" value="1"/>
</dbReference>
<feature type="transmembrane region" description="Helical" evidence="12">
    <location>
        <begin position="118"/>
        <end position="137"/>
    </location>
</feature>
<dbReference type="GO" id="GO:0005886">
    <property type="term" value="C:plasma membrane"/>
    <property type="evidence" value="ECO:0007669"/>
    <property type="project" value="UniProtKB-SubCell"/>
</dbReference>
<dbReference type="InterPro" id="IPR044492">
    <property type="entry name" value="P_typ_ATPase_HD_dom"/>
</dbReference>
<keyword evidence="10 11" id="KW-0472">Membrane</keyword>
<evidence type="ECO:0000256" key="8">
    <source>
        <dbReference type="ARBA" id="ARBA00022967"/>
    </source>
</evidence>
<dbReference type="InterPro" id="IPR018303">
    <property type="entry name" value="ATPase_P-typ_P_site"/>
</dbReference>
<keyword evidence="9 12" id="KW-1133">Transmembrane helix</keyword>
<dbReference type="Proteomes" id="UP000245137">
    <property type="component" value="Unassembled WGS sequence"/>
</dbReference>
<dbReference type="Pfam" id="PF00691">
    <property type="entry name" value="OmpA"/>
    <property type="match status" value="1"/>
</dbReference>
<feature type="transmembrane region" description="Helical" evidence="12">
    <location>
        <begin position="149"/>
        <end position="169"/>
    </location>
</feature>
<dbReference type="SUPFAM" id="SSF81653">
    <property type="entry name" value="Calcium ATPase, transduction domain A"/>
    <property type="match status" value="1"/>
</dbReference>
<dbReference type="SUPFAM" id="SSF56784">
    <property type="entry name" value="HAD-like"/>
    <property type="match status" value="1"/>
</dbReference>
<keyword evidence="7 12" id="KW-0067">ATP-binding</keyword>
<organism evidence="15 16">
    <name type="scientific">Methylosinus sporium</name>
    <dbReference type="NCBI Taxonomy" id="428"/>
    <lineage>
        <taxon>Bacteria</taxon>
        <taxon>Pseudomonadati</taxon>
        <taxon>Pseudomonadota</taxon>
        <taxon>Alphaproteobacteria</taxon>
        <taxon>Hyphomicrobiales</taxon>
        <taxon>Methylocystaceae</taxon>
        <taxon>Methylosinus</taxon>
    </lineage>
</organism>
<gene>
    <name evidence="15" type="ORF">C5689_00515</name>
</gene>
<dbReference type="AlphaFoldDB" id="A0A2U1SVK1"/>
<dbReference type="GO" id="GO:0055070">
    <property type="term" value="P:copper ion homeostasis"/>
    <property type="evidence" value="ECO:0007669"/>
    <property type="project" value="TreeGrafter"/>
</dbReference>
<dbReference type="Gene3D" id="3.40.50.1000">
    <property type="entry name" value="HAD superfamily/HAD-like"/>
    <property type="match status" value="1"/>
</dbReference>
<dbReference type="SUPFAM" id="SSF103088">
    <property type="entry name" value="OmpA-like"/>
    <property type="match status" value="1"/>
</dbReference>
<feature type="transmembrane region" description="Helical" evidence="12">
    <location>
        <begin position="342"/>
        <end position="364"/>
    </location>
</feature>
<dbReference type="Gene3D" id="3.30.1330.60">
    <property type="entry name" value="OmpA-like domain"/>
    <property type="match status" value="1"/>
</dbReference>
<dbReference type="PROSITE" id="PS51123">
    <property type="entry name" value="OMPA_2"/>
    <property type="match status" value="1"/>
</dbReference>
<dbReference type="InterPro" id="IPR027256">
    <property type="entry name" value="P-typ_ATPase_IB"/>
</dbReference>
<dbReference type="InterPro" id="IPR001757">
    <property type="entry name" value="P_typ_ATPase"/>
</dbReference>
<dbReference type="InterPro" id="IPR036412">
    <property type="entry name" value="HAD-like_sf"/>
</dbReference>
<dbReference type="PANTHER" id="PTHR43520:SF8">
    <property type="entry name" value="P-TYPE CU(+) TRANSPORTER"/>
    <property type="match status" value="1"/>
</dbReference>
<dbReference type="SFLD" id="SFLDG00002">
    <property type="entry name" value="C1.7:_P-type_atpase_like"/>
    <property type="match status" value="1"/>
</dbReference>
<comment type="caution">
    <text evidence="15">The sequence shown here is derived from an EMBL/GenBank/DDBJ whole genome shotgun (WGS) entry which is preliminary data.</text>
</comment>
<evidence type="ECO:0000256" key="2">
    <source>
        <dbReference type="ARBA" id="ARBA00006024"/>
    </source>
</evidence>
<dbReference type="FunFam" id="2.70.150.10:FF:000020">
    <property type="entry name" value="Copper-exporting P-type ATPase A"/>
    <property type="match status" value="1"/>
</dbReference>
<evidence type="ECO:0000256" key="6">
    <source>
        <dbReference type="ARBA" id="ARBA00022741"/>
    </source>
</evidence>
<feature type="transmembrane region" description="Helical" evidence="12">
    <location>
        <begin position="711"/>
        <end position="730"/>
    </location>
</feature>
<name>A0A2U1SVK1_METSR</name>